<organism evidence="4 5">
    <name type="scientific">Oharaeibacter diazotrophicus</name>
    <dbReference type="NCBI Taxonomy" id="1920512"/>
    <lineage>
        <taxon>Bacteria</taxon>
        <taxon>Pseudomonadati</taxon>
        <taxon>Pseudomonadota</taxon>
        <taxon>Alphaproteobacteria</taxon>
        <taxon>Hyphomicrobiales</taxon>
        <taxon>Pleomorphomonadaceae</taxon>
        <taxon>Oharaeibacter</taxon>
    </lineage>
</organism>
<dbReference type="InterPro" id="IPR019262">
    <property type="entry name" value="DUF2272"/>
</dbReference>
<gene>
    <name evidence="4" type="ORF">EDD54_4035</name>
</gene>
<dbReference type="SUPFAM" id="SSF53955">
    <property type="entry name" value="Lysozyme-like"/>
    <property type="match status" value="1"/>
</dbReference>
<evidence type="ECO:0000256" key="1">
    <source>
        <dbReference type="SAM" id="MobiDB-lite"/>
    </source>
</evidence>
<dbReference type="RefSeq" id="WP_126538771.1">
    <property type="nucleotide sequence ID" value="NZ_BSPM01000007.1"/>
</dbReference>
<feature type="domain" description="SH3b" evidence="2">
    <location>
        <begin position="261"/>
        <end position="310"/>
    </location>
</feature>
<evidence type="ECO:0000313" key="5">
    <source>
        <dbReference type="Proteomes" id="UP000294547"/>
    </source>
</evidence>
<protein>
    <recommendedName>
        <fullName evidence="6">SH3 domain-containing protein</fullName>
    </recommendedName>
</protein>
<dbReference type="Pfam" id="PF10030">
    <property type="entry name" value="DUF2272"/>
    <property type="match status" value="1"/>
</dbReference>
<accession>A0A4R6R9M5</accession>
<dbReference type="AlphaFoldDB" id="A0A4R6R9M5"/>
<dbReference type="Pfam" id="PF08239">
    <property type="entry name" value="SH3_3"/>
    <property type="match status" value="1"/>
</dbReference>
<name>A0A4R6R9M5_9HYPH</name>
<dbReference type="EMBL" id="SNXY01000010">
    <property type="protein sequence ID" value="TDP82763.1"/>
    <property type="molecule type" value="Genomic_DNA"/>
</dbReference>
<keyword evidence="5" id="KW-1185">Reference proteome</keyword>
<dbReference type="Gene3D" id="2.30.30.40">
    <property type="entry name" value="SH3 Domains"/>
    <property type="match status" value="1"/>
</dbReference>
<feature type="region of interest" description="Disordered" evidence="1">
    <location>
        <begin position="228"/>
        <end position="249"/>
    </location>
</feature>
<feature type="domain" description="DUF2272" evidence="3">
    <location>
        <begin position="367"/>
        <end position="500"/>
    </location>
</feature>
<dbReference type="InterPro" id="IPR023346">
    <property type="entry name" value="Lysozyme-like_dom_sf"/>
</dbReference>
<dbReference type="InterPro" id="IPR003646">
    <property type="entry name" value="SH3-like_bac-type"/>
</dbReference>
<proteinExistence type="predicted"/>
<evidence type="ECO:0008006" key="6">
    <source>
        <dbReference type="Google" id="ProtNLM"/>
    </source>
</evidence>
<dbReference type="Proteomes" id="UP000294547">
    <property type="component" value="Unassembled WGS sequence"/>
</dbReference>
<reference evidence="4 5" key="1">
    <citation type="submission" date="2019-03" db="EMBL/GenBank/DDBJ databases">
        <title>Genomic Encyclopedia of Type Strains, Phase IV (KMG-IV): sequencing the most valuable type-strain genomes for metagenomic binning, comparative biology and taxonomic classification.</title>
        <authorList>
            <person name="Goeker M."/>
        </authorList>
    </citation>
    <scope>NUCLEOTIDE SEQUENCE [LARGE SCALE GENOMIC DNA]</scope>
    <source>
        <strain evidence="4 5">DSM 102969</strain>
    </source>
</reference>
<evidence type="ECO:0000259" key="3">
    <source>
        <dbReference type="Pfam" id="PF10030"/>
    </source>
</evidence>
<comment type="caution">
    <text evidence="4">The sequence shown here is derived from an EMBL/GenBank/DDBJ whole genome shotgun (WGS) entry which is preliminary data.</text>
</comment>
<evidence type="ECO:0000259" key="2">
    <source>
        <dbReference type="Pfam" id="PF08239"/>
    </source>
</evidence>
<dbReference type="Gene3D" id="1.10.530.10">
    <property type="match status" value="1"/>
</dbReference>
<evidence type="ECO:0000313" key="4">
    <source>
        <dbReference type="EMBL" id="TDP82763.1"/>
    </source>
</evidence>
<sequence>MALVLGKNEDYRKAIEEAEKRTGIDGSAIAALIDAEAAKVASGADKGKWKADSYNAGSGAAGLTQFLSGTWIGHARNPSHLLNARGKTDGLIDAANTVIPGRQAALLKLRFDPLLSIVSAAEYGLDNLRYLEKKGVIPSGIGDDERARFMYLAHHEGAGGAVGFITGTKLYNRASLEGQGLDKATIDAYIAKAGSANAAYRLWLNEYMDKKIVPSKFRDAAAPGAAAPAGAAAAAEEPEDPPPPAPEWPADGAEVRVVTTDGLNLRAEPGGPIIRGLDLGQRVAIVGTKPGGWVDVRFGNEAGFVAEAYLRRPETAARERLFEVVVAEWLRFAKGKSSEEAEPYNSYVHEMWQAIGEDWWGKSKYADGKDVPWSAAFVSFVVGRSGPEYDAFAFDASHSVFVNDAIRARVMGNKTKPFWAYRIDEKKPEIGDIVQRNRAGNSFGYDYAEAHASYPSHSDVVCEVRGRVARVIGGNTGGGEGTVAMSEYDLDAKGFLLPGQSIIALLKNRADDVKTS</sequence>
<dbReference type="OrthoDB" id="3078754at2"/>